<keyword evidence="1" id="KW-0472">Membrane</keyword>
<sequence>MDMDVYLKKKTVLGVSIYEKIFLLNMHNFVILFYHLSRSVKLYALSCQRTFISKFIIHTSIVDFTNTCKCQNTCKMKIYYTMHMYVTCKVFLQKIIHTILHTRIIYSCCFTENSTYTYLMFATLIFNVTICLFCGNCSNFYAPLYFILYTIYFICSAQSFRFALLLDILNLYIMSVSP</sequence>
<organism evidence="2 3">
    <name type="scientific">Tegillarca granosa</name>
    <name type="common">Malaysian cockle</name>
    <name type="synonym">Anadara granosa</name>
    <dbReference type="NCBI Taxonomy" id="220873"/>
    <lineage>
        <taxon>Eukaryota</taxon>
        <taxon>Metazoa</taxon>
        <taxon>Spiralia</taxon>
        <taxon>Lophotrochozoa</taxon>
        <taxon>Mollusca</taxon>
        <taxon>Bivalvia</taxon>
        <taxon>Autobranchia</taxon>
        <taxon>Pteriomorphia</taxon>
        <taxon>Arcoida</taxon>
        <taxon>Arcoidea</taxon>
        <taxon>Arcidae</taxon>
        <taxon>Tegillarca</taxon>
    </lineage>
</organism>
<evidence type="ECO:0000256" key="1">
    <source>
        <dbReference type="SAM" id="Phobius"/>
    </source>
</evidence>
<accession>A0ABQ9EHJ2</accession>
<comment type="caution">
    <text evidence="2">The sequence shown here is derived from an EMBL/GenBank/DDBJ whole genome shotgun (WGS) entry which is preliminary data.</text>
</comment>
<gene>
    <name evidence="2" type="ORF">KUTeg_019722</name>
</gene>
<evidence type="ECO:0000313" key="2">
    <source>
        <dbReference type="EMBL" id="KAJ8303326.1"/>
    </source>
</evidence>
<name>A0ABQ9EHJ2_TEGGR</name>
<dbReference type="EMBL" id="JARBDR010000917">
    <property type="protein sequence ID" value="KAJ8303326.1"/>
    <property type="molecule type" value="Genomic_DNA"/>
</dbReference>
<protein>
    <submittedName>
        <fullName evidence="2">Uncharacterized protein</fullName>
    </submittedName>
</protein>
<feature type="transmembrane region" description="Helical" evidence="1">
    <location>
        <begin position="146"/>
        <end position="173"/>
    </location>
</feature>
<feature type="non-terminal residue" evidence="2">
    <location>
        <position position="178"/>
    </location>
</feature>
<evidence type="ECO:0000313" key="3">
    <source>
        <dbReference type="Proteomes" id="UP001217089"/>
    </source>
</evidence>
<keyword evidence="3" id="KW-1185">Reference proteome</keyword>
<proteinExistence type="predicted"/>
<reference evidence="2 3" key="1">
    <citation type="submission" date="2022-12" db="EMBL/GenBank/DDBJ databases">
        <title>Chromosome-level genome of Tegillarca granosa.</title>
        <authorList>
            <person name="Kim J."/>
        </authorList>
    </citation>
    <scope>NUCLEOTIDE SEQUENCE [LARGE SCALE GENOMIC DNA]</scope>
    <source>
        <strain evidence="2">Teg-2019</strain>
        <tissue evidence="2">Adductor muscle</tissue>
    </source>
</reference>
<feature type="transmembrane region" description="Helical" evidence="1">
    <location>
        <begin position="116"/>
        <end position="134"/>
    </location>
</feature>
<keyword evidence="1" id="KW-0812">Transmembrane</keyword>
<dbReference type="Proteomes" id="UP001217089">
    <property type="component" value="Unassembled WGS sequence"/>
</dbReference>
<keyword evidence="1" id="KW-1133">Transmembrane helix</keyword>